<dbReference type="OrthoDB" id="5351126at2759"/>
<reference evidence="3" key="1">
    <citation type="submission" date="2016-04" db="EMBL/GenBank/DDBJ databases">
        <title>Comparative genomics of biotechnologically important yeasts.</title>
        <authorList>
            <consortium name="DOE Joint Genome Institute"/>
            <person name="Riley R."/>
            <person name="Haridas S."/>
            <person name="Wolfe K.H."/>
            <person name="Lopes M.R."/>
            <person name="Hittinger C.T."/>
            <person name="Goker M."/>
            <person name="Salamov A."/>
            <person name="Wisecaver J."/>
            <person name="Long T.M."/>
            <person name="Aerts A.L."/>
            <person name="Barry K."/>
            <person name="Choi C."/>
            <person name="Clum A."/>
            <person name="Coughlan A.Y."/>
            <person name="Deshpande S."/>
            <person name="Douglass A.P."/>
            <person name="Hanson S.J."/>
            <person name="Klenk H.-P."/>
            <person name="Labutti K."/>
            <person name="Lapidus A."/>
            <person name="Lindquist E."/>
            <person name="Lipzen A."/>
            <person name="Meier-Kolthoff J.P."/>
            <person name="Ohm R.A."/>
            <person name="Otillar R.P."/>
            <person name="Pangilinan J."/>
            <person name="Peng Y."/>
            <person name="Rokas A."/>
            <person name="Rosa C.A."/>
            <person name="Scheuner C."/>
            <person name="Sibirny A.A."/>
            <person name="Slot J.C."/>
            <person name="Stielow J.B."/>
            <person name="Sun H."/>
            <person name="Kurtzman C.P."/>
            <person name="Blackwell M."/>
            <person name="Grigoriev I.V."/>
            <person name="Jeffries T.W."/>
        </authorList>
    </citation>
    <scope>NUCLEOTIDE SEQUENCE [LARGE SCALE GENOMIC DNA]</scope>
    <source>
        <strain evidence="3">NRRL YB-2248</strain>
    </source>
</reference>
<proteinExistence type="predicted"/>
<feature type="compositionally biased region" description="Low complexity" evidence="1">
    <location>
        <begin position="290"/>
        <end position="300"/>
    </location>
</feature>
<dbReference type="AlphaFoldDB" id="A0A1E4T5Y6"/>
<organism evidence="2 3">
    <name type="scientific">[Candida] arabinofermentans NRRL YB-2248</name>
    <dbReference type="NCBI Taxonomy" id="983967"/>
    <lineage>
        <taxon>Eukaryota</taxon>
        <taxon>Fungi</taxon>
        <taxon>Dikarya</taxon>
        <taxon>Ascomycota</taxon>
        <taxon>Saccharomycotina</taxon>
        <taxon>Pichiomycetes</taxon>
        <taxon>Pichiales</taxon>
        <taxon>Pichiaceae</taxon>
        <taxon>Ogataea</taxon>
        <taxon>Ogataea/Candida clade</taxon>
    </lineage>
</organism>
<evidence type="ECO:0000313" key="2">
    <source>
        <dbReference type="EMBL" id="ODV87174.1"/>
    </source>
</evidence>
<sequence>MILSRPQTVSSSSSSFENSASTPSSPLMRQATSDSSYELSRYLPPYRSLINPTTRYDYRSHQYIDDSIEIKYLDDNLRQKNKQPHKIKMKYRSLLTPLSNTRKRILDAASDTLSVKSFKSSKSSGSPSSRKNPNLLSILDLPDEIILLIFHQLRDDQKSLVHLLYVNKKCNNLIKVILYKNPLLTSTYRLGQLVHTITVNKQLAMLIKTIDLSNLGSGLELDDDLLEILNENFILDPHDTLGIDILAGWRDWRYRDHPLYGPSNNQRVIPLLPQSNSPHYRSREERKRSSSSLFSNSNSSQDTELSRTLSLSPIRSRAKSISSKKSSSNFKKSLKKAFKHEHSNENNNLTTGYEFSKLYRTINNMKHIDLAQNNSTNDDAILLLGNGNNKACTTKSKPYSTPHPLQSKFLSKYSFSKDVPLGYILHLLQECENLNHINLNGVSVSVDFEMKDYEFFNWETCKGKLKRKGNGNNNNNSENIISSTQIESICPNYSSLLLDTKSFNEEKKRKRELMKKYESTKPIYWSDTPRDLDWKNGNCIKLDYNMIWSNLIELKNLKSISICSLVRLDKQTIIKILNESKSKDILEYIDCTDSGMRVSLPWAAKRDIKEWKKYFRNEEIQSLRPSNSLLPAAPAENNIINFDELLLDFVGNIEGNIGHENY</sequence>
<feature type="region of interest" description="Disordered" evidence="1">
    <location>
        <begin position="1"/>
        <end position="33"/>
    </location>
</feature>
<feature type="compositionally biased region" description="Polar residues" evidence="1">
    <location>
        <begin position="265"/>
        <end position="279"/>
    </location>
</feature>
<feature type="region of interest" description="Disordered" evidence="1">
    <location>
        <begin position="265"/>
        <end position="346"/>
    </location>
</feature>
<dbReference type="Proteomes" id="UP000094801">
    <property type="component" value="Unassembled WGS sequence"/>
</dbReference>
<gene>
    <name evidence="2" type="ORF">CANARDRAFT_26601</name>
</gene>
<feature type="compositionally biased region" description="Low complexity" evidence="1">
    <location>
        <begin position="10"/>
        <end position="25"/>
    </location>
</feature>
<dbReference type="EMBL" id="KV453848">
    <property type="protein sequence ID" value="ODV87174.1"/>
    <property type="molecule type" value="Genomic_DNA"/>
</dbReference>
<name>A0A1E4T5Y6_9ASCO</name>
<protein>
    <recommendedName>
        <fullName evidence="4">F-box domain-containing protein</fullName>
    </recommendedName>
</protein>
<evidence type="ECO:0000313" key="3">
    <source>
        <dbReference type="Proteomes" id="UP000094801"/>
    </source>
</evidence>
<keyword evidence="3" id="KW-1185">Reference proteome</keyword>
<evidence type="ECO:0008006" key="4">
    <source>
        <dbReference type="Google" id="ProtNLM"/>
    </source>
</evidence>
<feature type="compositionally biased region" description="Low complexity" evidence="1">
    <location>
        <begin position="319"/>
        <end position="331"/>
    </location>
</feature>
<evidence type="ECO:0000256" key="1">
    <source>
        <dbReference type="SAM" id="MobiDB-lite"/>
    </source>
</evidence>
<feature type="compositionally biased region" description="Polar residues" evidence="1">
    <location>
        <begin position="301"/>
        <end position="313"/>
    </location>
</feature>
<accession>A0A1E4T5Y6</accession>